<feature type="domain" description="FLYWCH-type" evidence="4">
    <location>
        <begin position="211"/>
        <end position="263"/>
    </location>
</feature>
<protein>
    <recommendedName>
        <fullName evidence="4">FLYWCH-type domain-containing protein</fullName>
    </recommendedName>
</protein>
<dbReference type="Pfam" id="PF04500">
    <property type="entry name" value="FLYWCH"/>
    <property type="match status" value="4"/>
</dbReference>
<evidence type="ECO:0000259" key="4">
    <source>
        <dbReference type="Pfam" id="PF04500"/>
    </source>
</evidence>
<evidence type="ECO:0000256" key="2">
    <source>
        <dbReference type="ARBA" id="ARBA00022771"/>
    </source>
</evidence>
<feature type="domain" description="FLYWCH-type" evidence="4">
    <location>
        <begin position="119"/>
        <end position="171"/>
    </location>
</feature>
<feature type="non-terminal residue" evidence="5">
    <location>
        <position position="435"/>
    </location>
</feature>
<evidence type="ECO:0000256" key="3">
    <source>
        <dbReference type="ARBA" id="ARBA00022833"/>
    </source>
</evidence>
<keyword evidence="6" id="KW-1185">Reference proteome</keyword>
<gene>
    <name evidence="5" type="ORF">IPOD504_LOCUS2417</name>
</gene>
<reference evidence="5" key="1">
    <citation type="submission" date="2022-03" db="EMBL/GenBank/DDBJ databases">
        <authorList>
            <person name="Martin H S."/>
        </authorList>
    </citation>
    <scope>NUCLEOTIDE SEQUENCE</scope>
</reference>
<evidence type="ECO:0000313" key="5">
    <source>
        <dbReference type="EMBL" id="CAH2040254.1"/>
    </source>
</evidence>
<keyword evidence="1" id="KW-0479">Metal-binding</keyword>
<feature type="domain" description="FLYWCH-type" evidence="4">
    <location>
        <begin position="288"/>
        <end position="343"/>
    </location>
</feature>
<evidence type="ECO:0000313" key="6">
    <source>
        <dbReference type="Proteomes" id="UP000837857"/>
    </source>
</evidence>
<proteinExistence type="predicted"/>
<name>A0ABN8HWJ4_9NEOP</name>
<sequence>MGKCLILIGGYTFSKPSHGHTWPCSTKRTCKAKLKLDDEGTVVELNNHHIHPPRKFFRTSSGKLVRRGKDLILLDGYTYSNSKCNTWICSTHYPQCRASLKRDRSGRVYGASNTDYEIIKSQRGKDLLLVGGYTFNQRSLNSWQCSTHHMCRAKLNLCRGRITFIYNEHDHPPRKLWQSKSGMYYRFTFLRDSSVHYIRTFVAGSTDYEIITSQRGKDLLVVDGYTFNQRSVNSWKCSTNQWCRAKLTLTDGKIVFIMNVHNHPPKKHLQTKKWCFNAKPSLSYDVVVSQRGKSMILINGHTYSRMNNSSNTWVCSKKNAKCKAKLRVDHEGSILDISEFHCHPPRSYIDTRGRFADDLKFIKLSENKRLLMVNGYTFAKTSPRHWYCSKKAKSCKARVFLNAEENAVVFRDDNHNHPPPEYGLTCEGYYVKITG</sequence>
<accession>A0ABN8HWJ4</accession>
<dbReference type="EMBL" id="OW152824">
    <property type="protein sequence ID" value="CAH2040254.1"/>
    <property type="molecule type" value="Genomic_DNA"/>
</dbReference>
<keyword evidence="3" id="KW-0862">Zinc</keyword>
<evidence type="ECO:0000256" key="1">
    <source>
        <dbReference type="ARBA" id="ARBA00022723"/>
    </source>
</evidence>
<feature type="domain" description="FLYWCH-type" evidence="4">
    <location>
        <begin position="365"/>
        <end position="417"/>
    </location>
</feature>
<keyword evidence="2" id="KW-0863">Zinc-finger</keyword>
<dbReference type="Proteomes" id="UP000837857">
    <property type="component" value="Chromosome 12"/>
</dbReference>
<organism evidence="5 6">
    <name type="scientific">Iphiclides podalirius</name>
    <name type="common">scarce swallowtail</name>
    <dbReference type="NCBI Taxonomy" id="110791"/>
    <lineage>
        <taxon>Eukaryota</taxon>
        <taxon>Metazoa</taxon>
        <taxon>Ecdysozoa</taxon>
        <taxon>Arthropoda</taxon>
        <taxon>Hexapoda</taxon>
        <taxon>Insecta</taxon>
        <taxon>Pterygota</taxon>
        <taxon>Neoptera</taxon>
        <taxon>Endopterygota</taxon>
        <taxon>Lepidoptera</taxon>
        <taxon>Glossata</taxon>
        <taxon>Ditrysia</taxon>
        <taxon>Papilionoidea</taxon>
        <taxon>Papilionidae</taxon>
        <taxon>Papilioninae</taxon>
        <taxon>Iphiclides</taxon>
    </lineage>
</organism>
<dbReference type="Gene3D" id="2.20.25.240">
    <property type="match status" value="5"/>
</dbReference>
<dbReference type="InterPro" id="IPR007588">
    <property type="entry name" value="Znf_FLYWCH"/>
</dbReference>